<dbReference type="Proteomes" id="UP000006075">
    <property type="component" value="Unassembled WGS sequence"/>
</dbReference>
<dbReference type="AlphaFoldDB" id="K0YNI0"/>
<dbReference type="InterPro" id="IPR016193">
    <property type="entry name" value="Cytidine_deaminase-like"/>
</dbReference>
<dbReference type="OrthoDB" id="3197277at2"/>
<evidence type="ECO:0000256" key="2">
    <source>
        <dbReference type="ARBA" id="ARBA00023150"/>
    </source>
</evidence>
<keyword evidence="1 3" id="KW-0963">Cytoplasm</keyword>
<reference evidence="4 5" key="1">
    <citation type="submission" date="2012-07" db="EMBL/GenBank/DDBJ databases">
        <title>The Genome Sequence of Actinomyces neuii subsp. anitratus BVS029A5.</title>
        <authorList>
            <consortium name="The Broad Institute Genome Sequencing Platform"/>
            <person name="Earl A."/>
            <person name="Ward D."/>
            <person name="Feldgarden M."/>
            <person name="Gevers D."/>
            <person name="Saerens B."/>
            <person name="Vaneechoutte M."/>
            <person name="Walker B."/>
            <person name="Young S.K."/>
            <person name="Zeng Q."/>
            <person name="Gargeya S."/>
            <person name="Fitzgerald M."/>
            <person name="Haas B."/>
            <person name="Abouelleil A."/>
            <person name="Alvarado L."/>
            <person name="Arachchi H.M."/>
            <person name="Berlin A."/>
            <person name="Chapman S.B."/>
            <person name="Goldberg J."/>
            <person name="Griggs A."/>
            <person name="Gujja S."/>
            <person name="Hansen M."/>
            <person name="Howarth C."/>
            <person name="Imamovic A."/>
            <person name="Larimer J."/>
            <person name="McCowen C."/>
            <person name="Montmayeur A."/>
            <person name="Murphy C."/>
            <person name="Neiman D."/>
            <person name="Pearson M."/>
            <person name="Priest M."/>
            <person name="Roberts A."/>
            <person name="Saif S."/>
            <person name="Shea T."/>
            <person name="Sisk P."/>
            <person name="Sykes S."/>
            <person name="Wortman J."/>
            <person name="Nusbaum C."/>
            <person name="Birren B."/>
        </authorList>
    </citation>
    <scope>NUCLEOTIDE SEQUENCE [LARGE SCALE GENOMIC DNA]</scope>
    <source>
        <strain evidence="4 5">BVS029A5</strain>
    </source>
</reference>
<dbReference type="Pfam" id="PF02634">
    <property type="entry name" value="FdhD-NarQ"/>
    <property type="match status" value="1"/>
</dbReference>
<dbReference type="NCBIfam" id="NF001943">
    <property type="entry name" value="PRK00724.1-2"/>
    <property type="match status" value="1"/>
</dbReference>
<dbReference type="PATRIC" id="fig|888439.3.peg.1798"/>
<gene>
    <name evidence="3" type="primary">fdhD</name>
    <name evidence="4" type="ORF">HMPREF9240_01789</name>
</gene>
<dbReference type="GO" id="GO:0005737">
    <property type="term" value="C:cytoplasm"/>
    <property type="evidence" value="ECO:0007669"/>
    <property type="project" value="UniProtKB-SubCell"/>
</dbReference>
<comment type="caution">
    <text evidence="4">The sequence shown here is derived from an EMBL/GenBank/DDBJ whole genome shotgun (WGS) entry which is preliminary data.</text>
</comment>
<evidence type="ECO:0000313" key="4">
    <source>
        <dbReference type="EMBL" id="EJZ85302.1"/>
    </source>
</evidence>
<dbReference type="PIRSF" id="PIRSF015626">
    <property type="entry name" value="FdhD"/>
    <property type="match status" value="1"/>
</dbReference>
<feature type="binding site" evidence="3">
    <location>
        <begin position="285"/>
        <end position="290"/>
    </location>
    <ligand>
        <name>Mo-bis(molybdopterin guanine dinucleotide)</name>
        <dbReference type="ChEBI" id="CHEBI:60539"/>
    </ligand>
</feature>
<dbReference type="eggNOG" id="COG1526">
    <property type="taxonomic scope" value="Bacteria"/>
</dbReference>
<dbReference type="PANTHER" id="PTHR30592">
    <property type="entry name" value="FORMATE DEHYDROGENASE"/>
    <property type="match status" value="1"/>
</dbReference>
<dbReference type="Gene3D" id="3.10.20.10">
    <property type="match status" value="1"/>
</dbReference>
<comment type="function">
    <text evidence="3">Required for formate dehydrogenase (FDH) activity. Acts as a sulfur carrier protein that transfers sulfur from IscS to the molybdenum cofactor prior to its insertion into FDH.</text>
</comment>
<dbReference type="Gene3D" id="3.40.140.10">
    <property type="entry name" value="Cytidine Deaminase, domain 2"/>
    <property type="match status" value="1"/>
</dbReference>
<dbReference type="GO" id="GO:0016783">
    <property type="term" value="F:sulfurtransferase activity"/>
    <property type="evidence" value="ECO:0007669"/>
    <property type="project" value="InterPro"/>
</dbReference>
<comment type="subcellular location">
    <subcellularLocation>
        <location evidence="3">Cytoplasm</location>
    </subcellularLocation>
</comment>
<dbReference type="InterPro" id="IPR003786">
    <property type="entry name" value="FdhD"/>
</dbReference>
<name>K0YNI0_9ACTO</name>
<dbReference type="SUPFAM" id="SSF53927">
    <property type="entry name" value="Cytidine deaminase-like"/>
    <property type="match status" value="1"/>
</dbReference>
<dbReference type="GO" id="GO:0006777">
    <property type="term" value="P:Mo-molybdopterin cofactor biosynthetic process"/>
    <property type="evidence" value="ECO:0007669"/>
    <property type="project" value="UniProtKB-UniRule"/>
</dbReference>
<dbReference type="GO" id="GO:0097163">
    <property type="term" value="F:sulfur carrier activity"/>
    <property type="evidence" value="ECO:0007669"/>
    <property type="project" value="UniProtKB-UniRule"/>
</dbReference>
<sequence length="305" mass="32083">MGKVTTRARLVRVEGQDDFRTEDTLAVEEPLEIRIGGKPFTTTMRTPGADYELIHGFLYSEGVIHTAQDIASIRSCDSARPRSSGPVGLMGLAGDPANRERFLLDSIGGIGDHTEANYNVMNVALAPGIEVPEDASRLTMTSSACGICGTSSIDRVLDKCGVEIDPVRLDPKVVVSLPDRLSEAQPTFKATGATHGAGLFTLSGELLCVREDVGRHNAADKVIGWALQQGLLPGRDLVLGLSSRASFELVQKAMMAGIPAVVAVSSATSLAVNLAHEAGIALAGFVRGSKFNLYAGQLLPASVSV</sequence>
<proteinExistence type="inferred from homology"/>
<keyword evidence="5" id="KW-1185">Reference proteome</keyword>
<protein>
    <recommendedName>
        <fullName evidence="3">Sulfur carrier protein FdhD</fullName>
    </recommendedName>
</protein>
<dbReference type="HOGENOM" id="CLU_056887_3_0_11"/>
<keyword evidence="2 3" id="KW-0501">Molybdenum cofactor biosynthesis</keyword>
<evidence type="ECO:0000256" key="3">
    <source>
        <dbReference type="HAMAP-Rule" id="MF_00187"/>
    </source>
</evidence>
<feature type="active site" description="Cysteine persulfide intermediate" evidence="3">
    <location>
        <position position="145"/>
    </location>
</feature>
<organism evidence="4 5">
    <name type="scientific">Winkia neuii BV029A5</name>
    <dbReference type="NCBI Taxonomy" id="888439"/>
    <lineage>
        <taxon>Bacteria</taxon>
        <taxon>Bacillati</taxon>
        <taxon>Actinomycetota</taxon>
        <taxon>Actinomycetes</taxon>
        <taxon>Actinomycetales</taxon>
        <taxon>Actinomycetaceae</taxon>
        <taxon>Winkia</taxon>
    </lineage>
</organism>
<evidence type="ECO:0000256" key="1">
    <source>
        <dbReference type="ARBA" id="ARBA00022490"/>
    </source>
</evidence>
<dbReference type="HAMAP" id="MF_00187">
    <property type="entry name" value="FdhD"/>
    <property type="match status" value="1"/>
</dbReference>
<dbReference type="PANTHER" id="PTHR30592:SF1">
    <property type="entry name" value="SULFUR CARRIER PROTEIN FDHD"/>
    <property type="match status" value="1"/>
</dbReference>
<dbReference type="EMBL" id="AGWP01000009">
    <property type="protein sequence ID" value="EJZ85302.1"/>
    <property type="molecule type" value="Genomic_DNA"/>
</dbReference>
<comment type="similarity">
    <text evidence="3">Belongs to the FdhD family.</text>
</comment>
<evidence type="ECO:0000313" key="5">
    <source>
        <dbReference type="Proteomes" id="UP000006075"/>
    </source>
</evidence>
<accession>K0YNI0</accession>